<organism evidence="1 2">
    <name type="scientific">Lapillicoccus jejuensis</name>
    <dbReference type="NCBI Taxonomy" id="402171"/>
    <lineage>
        <taxon>Bacteria</taxon>
        <taxon>Bacillati</taxon>
        <taxon>Actinomycetota</taxon>
        <taxon>Actinomycetes</taxon>
        <taxon>Micrococcales</taxon>
        <taxon>Intrasporangiaceae</taxon>
        <taxon>Lapillicoccus</taxon>
    </lineage>
</organism>
<keyword evidence="2" id="KW-1185">Reference proteome</keyword>
<dbReference type="RefSeq" id="WP_141848540.1">
    <property type="nucleotide sequence ID" value="NZ_BAAAPR010000005.1"/>
</dbReference>
<reference evidence="1 2" key="1">
    <citation type="submission" date="2019-06" db="EMBL/GenBank/DDBJ databases">
        <title>Sequencing the genomes of 1000 actinobacteria strains.</title>
        <authorList>
            <person name="Klenk H.-P."/>
        </authorList>
    </citation>
    <scope>NUCLEOTIDE SEQUENCE [LARGE SCALE GENOMIC DNA]</scope>
    <source>
        <strain evidence="1 2">DSM 18607</strain>
    </source>
</reference>
<evidence type="ECO:0000313" key="2">
    <source>
        <dbReference type="Proteomes" id="UP000317893"/>
    </source>
</evidence>
<gene>
    <name evidence="1" type="ORF">FB458_2227</name>
</gene>
<accession>A0A542E190</accession>
<dbReference type="EMBL" id="VFMN01000001">
    <property type="protein sequence ID" value="TQJ09121.1"/>
    <property type="molecule type" value="Genomic_DNA"/>
</dbReference>
<dbReference type="AlphaFoldDB" id="A0A542E190"/>
<dbReference type="Proteomes" id="UP000317893">
    <property type="component" value="Unassembled WGS sequence"/>
</dbReference>
<proteinExistence type="predicted"/>
<protein>
    <submittedName>
        <fullName evidence="1">Uncharacterized protein</fullName>
    </submittedName>
</protein>
<comment type="caution">
    <text evidence="1">The sequence shown here is derived from an EMBL/GenBank/DDBJ whole genome shotgun (WGS) entry which is preliminary data.</text>
</comment>
<dbReference type="OrthoDB" id="5244255at2"/>
<sequence>MTATTGPTGLTEAVLPHPKAVRDLLEGLLGRTVDLKPQDSWTPGPYEPVCVAEMRADDGHLLAVVALDLALTVYVGAAIGLAPAGGAQDMVKGQDPSPMILANTVEVLNVLSAAWNVGDNPHTRLGPVHQPGQALPTRLEELLAAVGRREDLRVDVAGYGSGSLALVAV</sequence>
<name>A0A542E190_9MICO</name>
<evidence type="ECO:0000313" key="1">
    <source>
        <dbReference type="EMBL" id="TQJ09121.1"/>
    </source>
</evidence>